<proteinExistence type="predicted"/>
<evidence type="ECO:0000313" key="1">
    <source>
        <dbReference type="EMBL" id="SDB98759.1"/>
    </source>
</evidence>
<keyword evidence="2" id="KW-1185">Reference proteome</keyword>
<evidence type="ECO:0000313" key="2">
    <source>
        <dbReference type="Proteomes" id="UP000199411"/>
    </source>
</evidence>
<accession>A0A1G6HWT4</accession>
<reference evidence="2" key="1">
    <citation type="submission" date="2016-10" db="EMBL/GenBank/DDBJ databases">
        <authorList>
            <person name="Varghese N."/>
            <person name="Submissions S."/>
        </authorList>
    </citation>
    <scope>NUCLEOTIDE SEQUENCE [LARGE SCALE GENOMIC DNA]</scope>
    <source>
        <strain evidence="2">DSM 8415</strain>
    </source>
</reference>
<dbReference type="Proteomes" id="UP000199411">
    <property type="component" value="Unassembled WGS sequence"/>
</dbReference>
<name>A0A1G6HWT4_9BACT</name>
<protein>
    <submittedName>
        <fullName evidence="1">Transposase, Mutator family</fullName>
    </submittedName>
</protein>
<dbReference type="AlphaFoldDB" id="A0A1G6HWT4"/>
<sequence>MKNLDDLNALAKNLLKDTIDILLEEELKDTLGYDKYDYKAKQTDNSKNGAYFQQLCSWAWHI</sequence>
<organism evidence="1 2">
    <name type="scientific">Desulfurella multipotens</name>
    <dbReference type="NCBI Taxonomy" id="79269"/>
    <lineage>
        <taxon>Bacteria</taxon>
        <taxon>Pseudomonadati</taxon>
        <taxon>Campylobacterota</taxon>
        <taxon>Desulfurellia</taxon>
        <taxon>Desulfurellales</taxon>
        <taxon>Desulfurellaceae</taxon>
        <taxon>Desulfurella</taxon>
    </lineage>
</organism>
<dbReference type="EMBL" id="FMYU01000001">
    <property type="protein sequence ID" value="SDB98759.1"/>
    <property type="molecule type" value="Genomic_DNA"/>
</dbReference>
<gene>
    <name evidence="1" type="ORF">SAMN05660835_00146</name>
</gene>